<keyword evidence="3" id="KW-1185">Reference proteome</keyword>
<dbReference type="GO" id="GO:0016747">
    <property type="term" value="F:acyltransferase activity, transferring groups other than amino-acyl groups"/>
    <property type="evidence" value="ECO:0007669"/>
    <property type="project" value="InterPro"/>
</dbReference>
<organism evidence="2 3">
    <name type="scientific">Antarcticibacterium arcticum</name>
    <dbReference type="NCBI Taxonomy" id="2585771"/>
    <lineage>
        <taxon>Bacteria</taxon>
        <taxon>Pseudomonadati</taxon>
        <taxon>Bacteroidota</taxon>
        <taxon>Flavobacteriia</taxon>
        <taxon>Flavobacteriales</taxon>
        <taxon>Flavobacteriaceae</taxon>
        <taxon>Antarcticibacterium</taxon>
    </lineage>
</organism>
<dbReference type="EMBL" id="CP042476">
    <property type="protein sequence ID" value="QED36524.1"/>
    <property type="molecule type" value="Genomic_DNA"/>
</dbReference>
<evidence type="ECO:0000259" key="1">
    <source>
        <dbReference type="PROSITE" id="PS51186"/>
    </source>
</evidence>
<dbReference type="PROSITE" id="PS51186">
    <property type="entry name" value="GNAT"/>
    <property type="match status" value="1"/>
</dbReference>
<sequence>MITYRDLDYSKDIPEVVKLINDNLDPDYTSDSLLWKHFHNPFGRSISIVALDKDRIVAVVFYMRYNFQNNKGKIIRTIRPLDVCTDITQRGKGLFKILLEKCLKKHQDYDILFSTPNKKSYPEFIKLGWSPLINYKFKLGLINRFTNTGSIHVEDFNLTSPLEENLNNHRYFTTATSLSYLTWRFKDSDYIIKKIYKKDQTGYLIYRVDRVKKIKCIILCDYLGNENLLSLGLKEVCRIEKIMSVYYLDNELNKKINFLITASIRPAVIIYKEKDFILPKDFLISLADLEGRL</sequence>
<dbReference type="AlphaFoldDB" id="A0A5B8YFJ9"/>
<gene>
    <name evidence="2" type="ORF">FK178_01805</name>
</gene>
<accession>A0A5B8YFJ9</accession>
<keyword evidence="2" id="KW-0808">Transferase</keyword>
<name>A0A5B8YFJ9_9FLAO</name>
<reference evidence="2 3" key="1">
    <citation type="submission" date="2019-08" db="EMBL/GenBank/DDBJ databases">
        <title>Antarcticibacterium arcticum sp. nov., a bacterium isolated from marine sediment of the Canadian Beaufort Sea.</title>
        <authorList>
            <person name="Lee Y.M."/>
            <person name="Baek K."/>
            <person name="Lee D.-H."/>
            <person name="Shin S.C."/>
            <person name="Jin Y.K."/>
            <person name="Park Y."/>
        </authorList>
    </citation>
    <scope>NUCLEOTIDE SEQUENCE [LARGE SCALE GENOMIC DNA]</scope>
    <source>
        <strain evidence="2 3">PAMC 28998</strain>
    </source>
</reference>
<dbReference type="SUPFAM" id="SSF55729">
    <property type="entry name" value="Acyl-CoA N-acyltransferases (Nat)"/>
    <property type="match status" value="1"/>
</dbReference>
<proteinExistence type="predicted"/>
<protein>
    <submittedName>
        <fullName evidence="2">GNAT family N-acetyltransferase</fullName>
    </submittedName>
</protein>
<dbReference type="CDD" id="cd04301">
    <property type="entry name" value="NAT_SF"/>
    <property type="match status" value="1"/>
</dbReference>
<dbReference type="OrthoDB" id="5570877at2"/>
<dbReference type="KEGG" id="anp:FK178_01805"/>
<dbReference type="InterPro" id="IPR000182">
    <property type="entry name" value="GNAT_dom"/>
</dbReference>
<feature type="domain" description="N-acetyltransferase" evidence="1">
    <location>
        <begin position="2"/>
        <end position="148"/>
    </location>
</feature>
<dbReference type="Pfam" id="PF13527">
    <property type="entry name" value="Acetyltransf_9"/>
    <property type="match status" value="1"/>
</dbReference>
<evidence type="ECO:0000313" key="3">
    <source>
        <dbReference type="Proteomes" id="UP000321954"/>
    </source>
</evidence>
<dbReference type="Gene3D" id="3.40.630.30">
    <property type="match status" value="1"/>
</dbReference>
<evidence type="ECO:0000313" key="2">
    <source>
        <dbReference type="EMBL" id="QED36524.1"/>
    </source>
</evidence>
<dbReference type="InterPro" id="IPR016181">
    <property type="entry name" value="Acyl_CoA_acyltransferase"/>
</dbReference>
<dbReference type="Proteomes" id="UP000321954">
    <property type="component" value="Chromosome"/>
</dbReference>
<dbReference type="RefSeq" id="WP_146830417.1">
    <property type="nucleotide sequence ID" value="NZ_CP042476.1"/>
</dbReference>